<evidence type="ECO:0000313" key="2">
    <source>
        <dbReference type="EMBL" id="GJG32926.1"/>
    </source>
</evidence>
<dbReference type="AlphaFoldDB" id="A0AA37I6N7"/>
<sequence>MFKDDIYAQSNSSIIAGLGKRVREYRMKAQLTQEELAAKAGISVLTLKKFENAKTANINMQSFLAILRALQQLECVGNILPELPVPPSVLRQYQEKTPKRIRHGK</sequence>
<dbReference type="PROSITE" id="PS50943">
    <property type="entry name" value="HTH_CROC1"/>
    <property type="match status" value="1"/>
</dbReference>
<evidence type="ECO:0000259" key="1">
    <source>
        <dbReference type="PROSITE" id="PS50943"/>
    </source>
</evidence>
<proteinExistence type="predicted"/>
<protein>
    <recommendedName>
        <fullName evidence="1">HTH cro/C1-type domain-containing protein</fullName>
    </recommendedName>
</protein>
<gene>
    <name evidence="2" type="ORF">PRMUPPPA20_10350</name>
</gene>
<dbReference type="InterPro" id="IPR001387">
    <property type="entry name" value="Cro/C1-type_HTH"/>
</dbReference>
<organism evidence="2 3">
    <name type="scientific">Xylanibacter ruminicola</name>
    <name type="common">Prevotella ruminicola</name>
    <dbReference type="NCBI Taxonomy" id="839"/>
    <lineage>
        <taxon>Bacteria</taxon>
        <taxon>Pseudomonadati</taxon>
        <taxon>Bacteroidota</taxon>
        <taxon>Bacteroidia</taxon>
        <taxon>Bacteroidales</taxon>
        <taxon>Prevotellaceae</taxon>
        <taxon>Xylanibacter</taxon>
    </lineage>
</organism>
<dbReference type="SUPFAM" id="SSF47413">
    <property type="entry name" value="lambda repressor-like DNA-binding domains"/>
    <property type="match status" value="1"/>
</dbReference>
<dbReference type="GO" id="GO:0003677">
    <property type="term" value="F:DNA binding"/>
    <property type="evidence" value="ECO:0007669"/>
    <property type="project" value="InterPro"/>
</dbReference>
<evidence type="ECO:0000313" key="3">
    <source>
        <dbReference type="Proteomes" id="UP000887097"/>
    </source>
</evidence>
<dbReference type="EMBL" id="BPTT01000001">
    <property type="protein sequence ID" value="GJG32926.1"/>
    <property type="molecule type" value="Genomic_DNA"/>
</dbReference>
<reference evidence="2" key="1">
    <citation type="submission" date="2021-08" db="EMBL/GenBank/DDBJ databases">
        <title>Prevotella lacticifex sp. nov., isolated from rumen of cow.</title>
        <authorList>
            <person name="Shinkai T."/>
            <person name="Ikeyama N."/>
            <person name="Kumagai M."/>
            <person name="Ohmori H."/>
            <person name="Sakamoto M."/>
            <person name="Ohkuma M."/>
            <person name="Mitsumori M."/>
        </authorList>
    </citation>
    <scope>NUCLEOTIDE SEQUENCE</scope>
    <source>
        <strain evidence="2">JCM 8259</strain>
    </source>
</reference>
<dbReference type="Proteomes" id="UP000887097">
    <property type="component" value="Unassembled WGS sequence"/>
</dbReference>
<accession>A0AA37I6N7</accession>
<comment type="caution">
    <text evidence="2">The sequence shown here is derived from an EMBL/GenBank/DDBJ whole genome shotgun (WGS) entry which is preliminary data.</text>
</comment>
<dbReference type="InterPro" id="IPR010982">
    <property type="entry name" value="Lambda_DNA-bd_dom_sf"/>
</dbReference>
<dbReference type="SMART" id="SM00530">
    <property type="entry name" value="HTH_XRE"/>
    <property type="match status" value="1"/>
</dbReference>
<feature type="domain" description="HTH cro/C1-type" evidence="1">
    <location>
        <begin position="22"/>
        <end position="71"/>
    </location>
</feature>
<dbReference type="CDD" id="cd00093">
    <property type="entry name" value="HTH_XRE"/>
    <property type="match status" value="1"/>
</dbReference>
<dbReference type="RefSeq" id="WP_041385576.1">
    <property type="nucleotide sequence ID" value="NZ_BPTT01000001.1"/>
</dbReference>
<dbReference type="Gene3D" id="1.10.260.40">
    <property type="entry name" value="lambda repressor-like DNA-binding domains"/>
    <property type="match status" value="1"/>
</dbReference>
<dbReference type="Pfam" id="PF01381">
    <property type="entry name" value="HTH_3"/>
    <property type="match status" value="1"/>
</dbReference>
<dbReference type="GeneID" id="31500071"/>
<name>A0AA37I6N7_XYLRU</name>